<name>A0A844HR97_9RHOB</name>
<dbReference type="GO" id="GO:0015499">
    <property type="term" value="F:formate transmembrane transporter activity"/>
    <property type="evidence" value="ECO:0007669"/>
    <property type="project" value="TreeGrafter"/>
</dbReference>
<feature type="transmembrane region" description="Helical" evidence="5">
    <location>
        <begin position="174"/>
        <end position="194"/>
    </location>
</feature>
<dbReference type="Gene3D" id="1.20.1080.10">
    <property type="entry name" value="Glycerol uptake facilitator protein"/>
    <property type="match status" value="1"/>
</dbReference>
<dbReference type="RefSeq" id="WP_155041637.1">
    <property type="nucleotide sequence ID" value="NZ_WMIG01000019.1"/>
</dbReference>
<sequence>METQQNLPNEAAKAIPAEKLEEHMPSKAATVHEILRRQGERELSREVFALFWSALAGGITMSLSLVARGIFQANLPEIELGFLIEAVGYTFGFIFVIAAGQQLFTENTVTPVIPVLRRPSLGNIARLLRLWGAVLAGNIIGGAIAAAVFVWMPLFSPETDEAFLTISQHLMEKTPMQMFTGGIVSGWMIATMVWAIHGLEASKLSLVFLATYLIAIGDFPHVVIGSIEVAYLLFLGETAIFEALLTFLIPVTLGNIVGGTAIFALVSHLEVRADEEAD</sequence>
<evidence type="ECO:0000256" key="3">
    <source>
        <dbReference type="ARBA" id="ARBA00022989"/>
    </source>
</evidence>
<dbReference type="Pfam" id="PF01226">
    <property type="entry name" value="Form_Nir_trans"/>
    <property type="match status" value="1"/>
</dbReference>
<keyword evidence="7" id="KW-1185">Reference proteome</keyword>
<evidence type="ECO:0000256" key="5">
    <source>
        <dbReference type="SAM" id="Phobius"/>
    </source>
</evidence>
<comment type="caution">
    <text evidence="6">The sequence shown here is derived from an EMBL/GenBank/DDBJ whole genome shotgun (WGS) entry which is preliminary data.</text>
</comment>
<dbReference type="AlphaFoldDB" id="A0A844HR97"/>
<protein>
    <submittedName>
        <fullName evidence="6">Formate transporter</fullName>
    </submittedName>
</protein>
<dbReference type="InterPro" id="IPR023271">
    <property type="entry name" value="Aquaporin-like"/>
</dbReference>
<evidence type="ECO:0000256" key="4">
    <source>
        <dbReference type="ARBA" id="ARBA00023136"/>
    </source>
</evidence>
<dbReference type="Proteomes" id="UP000449846">
    <property type="component" value="Unassembled WGS sequence"/>
</dbReference>
<evidence type="ECO:0000313" key="7">
    <source>
        <dbReference type="Proteomes" id="UP000449846"/>
    </source>
</evidence>
<dbReference type="OrthoDB" id="261587at2"/>
<evidence type="ECO:0000256" key="1">
    <source>
        <dbReference type="ARBA" id="ARBA00004141"/>
    </source>
</evidence>
<dbReference type="InterPro" id="IPR000292">
    <property type="entry name" value="For/NO2_transpt"/>
</dbReference>
<keyword evidence="3 5" id="KW-1133">Transmembrane helix</keyword>
<evidence type="ECO:0000313" key="6">
    <source>
        <dbReference type="EMBL" id="MTH61679.1"/>
    </source>
</evidence>
<feature type="transmembrane region" description="Helical" evidence="5">
    <location>
        <begin position="206"/>
        <end position="234"/>
    </location>
</feature>
<reference evidence="6 7" key="1">
    <citation type="submission" date="2019-11" db="EMBL/GenBank/DDBJ databases">
        <authorList>
            <person name="Dong K."/>
        </authorList>
    </citation>
    <scope>NUCLEOTIDE SEQUENCE [LARGE SCALE GENOMIC DNA]</scope>
    <source>
        <strain evidence="6 7">NBRC 112902</strain>
    </source>
</reference>
<comment type="subcellular location">
    <subcellularLocation>
        <location evidence="1">Membrane</location>
        <topology evidence="1">Multi-pass membrane protein</topology>
    </subcellularLocation>
</comment>
<dbReference type="PANTHER" id="PTHR30520:SF2">
    <property type="entry name" value="INNER MEMBRANE PROTEIN YFDC"/>
    <property type="match status" value="1"/>
</dbReference>
<organism evidence="6 7">
    <name type="scientific">Paracoccus litorisediminis</name>
    <dbReference type="NCBI Taxonomy" id="2006130"/>
    <lineage>
        <taxon>Bacteria</taxon>
        <taxon>Pseudomonadati</taxon>
        <taxon>Pseudomonadota</taxon>
        <taxon>Alphaproteobacteria</taxon>
        <taxon>Rhodobacterales</taxon>
        <taxon>Paracoccaceae</taxon>
        <taxon>Paracoccus</taxon>
    </lineage>
</organism>
<dbReference type="EMBL" id="WMIG01000019">
    <property type="protein sequence ID" value="MTH61679.1"/>
    <property type="molecule type" value="Genomic_DNA"/>
</dbReference>
<dbReference type="PANTHER" id="PTHR30520">
    <property type="entry name" value="FORMATE TRANSPORTER-RELATED"/>
    <property type="match status" value="1"/>
</dbReference>
<feature type="transmembrane region" description="Helical" evidence="5">
    <location>
        <begin position="240"/>
        <end position="266"/>
    </location>
</feature>
<feature type="transmembrane region" description="Helical" evidence="5">
    <location>
        <begin position="127"/>
        <end position="154"/>
    </location>
</feature>
<accession>A0A844HR97</accession>
<evidence type="ECO:0000256" key="2">
    <source>
        <dbReference type="ARBA" id="ARBA00022692"/>
    </source>
</evidence>
<proteinExistence type="predicted"/>
<gene>
    <name evidence="6" type="ORF">GL300_20920</name>
</gene>
<dbReference type="GO" id="GO:0005886">
    <property type="term" value="C:plasma membrane"/>
    <property type="evidence" value="ECO:0007669"/>
    <property type="project" value="TreeGrafter"/>
</dbReference>
<feature type="transmembrane region" description="Helical" evidence="5">
    <location>
        <begin position="82"/>
        <end position="100"/>
    </location>
</feature>
<keyword evidence="2 5" id="KW-0812">Transmembrane</keyword>
<keyword evidence="4 5" id="KW-0472">Membrane</keyword>
<feature type="transmembrane region" description="Helical" evidence="5">
    <location>
        <begin position="47"/>
        <end position="70"/>
    </location>
</feature>